<protein>
    <submittedName>
        <fullName evidence="1">Uncharacterized protein</fullName>
    </submittedName>
</protein>
<evidence type="ECO:0000313" key="1">
    <source>
        <dbReference type="EMBL" id="TYG96655.1"/>
    </source>
</evidence>
<evidence type="ECO:0000313" key="2">
    <source>
        <dbReference type="Proteomes" id="UP000323506"/>
    </source>
</evidence>
<dbReference type="AlphaFoldDB" id="A0A5D2ETJ3"/>
<reference evidence="1 2" key="1">
    <citation type="submission" date="2019-06" db="EMBL/GenBank/DDBJ databases">
        <title>WGS assembly of Gossypium darwinii.</title>
        <authorList>
            <person name="Chen Z.J."/>
            <person name="Sreedasyam A."/>
            <person name="Ando A."/>
            <person name="Song Q."/>
            <person name="De L."/>
            <person name="Hulse-Kemp A."/>
            <person name="Ding M."/>
            <person name="Ye W."/>
            <person name="Kirkbride R."/>
            <person name="Jenkins J."/>
            <person name="Plott C."/>
            <person name="Lovell J."/>
            <person name="Lin Y.-M."/>
            <person name="Vaughn R."/>
            <person name="Liu B."/>
            <person name="Li W."/>
            <person name="Simpson S."/>
            <person name="Scheffler B."/>
            <person name="Saski C."/>
            <person name="Grover C."/>
            <person name="Hu G."/>
            <person name="Conover J."/>
            <person name="Carlson J."/>
            <person name="Shu S."/>
            <person name="Boston L."/>
            <person name="Williams M."/>
            <person name="Peterson D."/>
            <person name="Mcgee K."/>
            <person name="Jones D."/>
            <person name="Wendel J."/>
            <person name="Stelly D."/>
            <person name="Grimwood J."/>
            <person name="Schmutz J."/>
        </authorList>
    </citation>
    <scope>NUCLEOTIDE SEQUENCE [LARGE SCALE GENOMIC DNA]</scope>
    <source>
        <strain evidence="1">1808015.09</strain>
    </source>
</reference>
<organism evidence="1 2">
    <name type="scientific">Gossypium darwinii</name>
    <name type="common">Darwin's cotton</name>
    <name type="synonym">Gossypium barbadense var. darwinii</name>
    <dbReference type="NCBI Taxonomy" id="34276"/>
    <lineage>
        <taxon>Eukaryota</taxon>
        <taxon>Viridiplantae</taxon>
        <taxon>Streptophyta</taxon>
        <taxon>Embryophyta</taxon>
        <taxon>Tracheophyta</taxon>
        <taxon>Spermatophyta</taxon>
        <taxon>Magnoliopsida</taxon>
        <taxon>eudicotyledons</taxon>
        <taxon>Gunneridae</taxon>
        <taxon>Pentapetalae</taxon>
        <taxon>rosids</taxon>
        <taxon>malvids</taxon>
        <taxon>Malvales</taxon>
        <taxon>Malvaceae</taxon>
        <taxon>Malvoideae</taxon>
        <taxon>Gossypium</taxon>
    </lineage>
</organism>
<keyword evidence="2" id="KW-1185">Reference proteome</keyword>
<accession>A0A5D2ETJ3</accession>
<proteinExistence type="predicted"/>
<name>A0A5D2ETJ3_GOSDA</name>
<dbReference type="EMBL" id="CM017698">
    <property type="protein sequence ID" value="TYG96655.1"/>
    <property type="molecule type" value="Genomic_DNA"/>
</dbReference>
<sequence>MANLQNSVDVDVRRRAWDVRKQICMRNPRGKPTF</sequence>
<gene>
    <name evidence="1" type="ORF">ES288_A11G368600v1</name>
</gene>
<dbReference type="Proteomes" id="UP000323506">
    <property type="component" value="Chromosome A11"/>
</dbReference>